<reference evidence="2" key="1">
    <citation type="submission" date="2023-07" db="EMBL/GenBank/DDBJ databases">
        <authorList>
            <person name="Kim M."/>
        </authorList>
    </citation>
    <scope>NUCLEOTIDE SEQUENCE</scope>
    <source>
        <strain evidence="2">BIUV-7</strain>
    </source>
</reference>
<keyword evidence="3" id="KW-1185">Reference proteome</keyword>
<accession>A0ABT8Y8F5</accession>
<proteinExistence type="predicted"/>
<evidence type="ECO:0000256" key="1">
    <source>
        <dbReference type="SAM" id="Phobius"/>
    </source>
</evidence>
<evidence type="ECO:0000313" key="2">
    <source>
        <dbReference type="EMBL" id="MDO6414608.1"/>
    </source>
</evidence>
<name>A0ABT8Y8F5_9SPHN</name>
<keyword evidence="1" id="KW-1133">Transmembrane helix</keyword>
<dbReference type="Proteomes" id="UP001169764">
    <property type="component" value="Unassembled WGS sequence"/>
</dbReference>
<sequence>MGLIIAIAVGWIAGWFLTTVSRDDRSGLLMNSVAGISGAVFAGYFFGAFIGGPQVISEIVRSVSFSSPCSGRLRL</sequence>
<keyword evidence="1" id="KW-0812">Transmembrane</keyword>
<evidence type="ECO:0000313" key="3">
    <source>
        <dbReference type="Proteomes" id="UP001169764"/>
    </source>
</evidence>
<protein>
    <recommendedName>
        <fullName evidence="4">GlsB/YeaQ/YmgE family stress response membrane protein</fullName>
    </recommendedName>
</protein>
<keyword evidence="1" id="KW-0472">Membrane</keyword>
<dbReference type="EMBL" id="JAUOTP010000003">
    <property type="protein sequence ID" value="MDO6414608.1"/>
    <property type="molecule type" value="Genomic_DNA"/>
</dbReference>
<organism evidence="2 3">
    <name type="scientific">Sphingomonas natans</name>
    <dbReference type="NCBI Taxonomy" id="3063330"/>
    <lineage>
        <taxon>Bacteria</taxon>
        <taxon>Pseudomonadati</taxon>
        <taxon>Pseudomonadota</taxon>
        <taxon>Alphaproteobacteria</taxon>
        <taxon>Sphingomonadales</taxon>
        <taxon>Sphingomonadaceae</taxon>
        <taxon>Sphingomonas</taxon>
    </lineage>
</organism>
<dbReference type="RefSeq" id="WP_303541885.1">
    <property type="nucleotide sequence ID" value="NZ_JAUOTP010000003.1"/>
</dbReference>
<evidence type="ECO:0008006" key="4">
    <source>
        <dbReference type="Google" id="ProtNLM"/>
    </source>
</evidence>
<comment type="caution">
    <text evidence="2">The sequence shown here is derived from an EMBL/GenBank/DDBJ whole genome shotgun (WGS) entry which is preliminary data.</text>
</comment>
<feature type="transmembrane region" description="Helical" evidence="1">
    <location>
        <begin position="32"/>
        <end position="52"/>
    </location>
</feature>
<gene>
    <name evidence="2" type="ORF">Q4F19_09465</name>
</gene>